<organism evidence="2 3">
    <name type="scientific">Hoylesella oralis ATCC 33269</name>
    <dbReference type="NCBI Taxonomy" id="873533"/>
    <lineage>
        <taxon>Bacteria</taxon>
        <taxon>Pseudomonadati</taxon>
        <taxon>Bacteroidota</taxon>
        <taxon>Bacteroidia</taxon>
        <taxon>Bacteroidales</taxon>
        <taxon>Prevotellaceae</taxon>
        <taxon>Hoylesella</taxon>
    </lineage>
</organism>
<gene>
    <name evidence="2" type="ORF">HMPREF0663_10757</name>
</gene>
<dbReference type="HOGENOM" id="CLU_2524764_0_0_10"/>
<comment type="caution">
    <text evidence="2">The sequence shown here is derived from an EMBL/GenBank/DDBJ whole genome shotgun (WGS) entry which is preliminary data.</text>
</comment>
<keyword evidence="3" id="KW-1185">Reference proteome</keyword>
<reference evidence="2" key="1">
    <citation type="submission" date="2011-01" db="EMBL/GenBank/DDBJ databases">
        <authorList>
            <person name="Muzny D."/>
            <person name="Qin X."/>
            <person name="Buhay C."/>
            <person name="Dugan-Rocha S."/>
            <person name="Ding Y."/>
            <person name="Chen G."/>
            <person name="Hawes A."/>
            <person name="Holder M."/>
            <person name="Jhangiani S."/>
            <person name="Johnson A."/>
            <person name="Khan Z."/>
            <person name="Li Z."/>
            <person name="Liu W."/>
            <person name="Liu X."/>
            <person name="Perez L."/>
            <person name="Shen H."/>
            <person name="Wang Q."/>
            <person name="Watt J."/>
            <person name="Xi L."/>
            <person name="Xin Y."/>
            <person name="Zhou J."/>
            <person name="Deng J."/>
            <person name="Jiang H."/>
            <person name="Liu Y."/>
            <person name="Qu J."/>
            <person name="Song X.-Z."/>
            <person name="Zhang L."/>
            <person name="Villasana D."/>
            <person name="Johnson A."/>
            <person name="Liu J."/>
            <person name="Liyanage D."/>
            <person name="Lorensuhewa L."/>
            <person name="Robinson T."/>
            <person name="Song A."/>
            <person name="Song B.-B."/>
            <person name="Dinh H."/>
            <person name="Thornton R."/>
            <person name="Coyle M."/>
            <person name="Francisco L."/>
            <person name="Jackson L."/>
            <person name="Javaid M."/>
            <person name="Korchina V."/>
            <person name="Kovar C."/>
            <person name="Mata R."/>
            <person name="Mathew T."/>
            <person name="Ngo R."/>
            <person name="Nguyen L."/>
            <person name="Nguyen N."/>
            <person name="Okwuonu G."/>
            <person name="Ongeri F."/>
            <person name="Pham C."/>
            <person name="Simmons D."/>
            <person name="Wilczek-Boney K."/>
            <person name="Hale W."/>
            <person name="Jakkamsetti A."/>
            <person name="Pham P."/>
            <person name="Ruth R."/>
            <person name="San Lucas F."/>
            <person name="Warren J."/>
            <person name="Zhang J."/>
            <person name="Zhao Z."/>
            <person name="Zhou C."/>
            <person name="Zhu D."/>
            <person name="Lee S."/>
            <person name="Bess C."/>
            <person name="Blankenburg K."/>
            <person name="Forbes L."/>
            <person name="Fu Q."/>
            <person name="Gubbala S."/>
            <person name="Hirani K."/>
            <person name="Jayaseelan J.C."/>
            <person name="Lara F."/>
            <person name="Munidasa M."/>
            <person name="Palculict T."/>
            <person name="Patil S."/>
            <person name="Pu L.-L."/>
            <person name="Saada N."/>
            <person name="Tang L."/>
            <person name="Weissenberger G."/>
            <person name="Zhu Y."/>
            <person name="Hemphill L."/>
            <person name="Shang Y."/>
            <person name="Youmans B."/>
            <person name="Ayvaz T."/>
            <person name="Ross M."/>
            <person name="Santibanez J."/>
            <person name="Aqrawi P."/>
            <person name="Gross S."/>
            <person name="Joshi V."/>
            <person name="Fowler G."/>
            <person name="Nazareth L."/>
            <person name="Reid J."/>
            <person name="Worley K."/>
            <person name="Petrosino J."/>
            <person name="Highlander S."/>
            <person name="Gibbs R."/>
        </authorList>
    </citation>
    <scope>NUCLEOTIDE SEQUENCE [LARGE SCALE GENOMIC DNA]</scope>
    <source>
        <strain evidence="2">ATCC 33269</strain>
    </source>
</reference>
<dbReference type="AlphaFoldDB" id="E7RNK6"/>
<dbReference type="EMBL" id="AEPE02000003">
    <property type="protein sequence ID" value="EFZ37299.1"/>
    <property type="molecule type" value="Genomic_DNA"/>
</dbReference>
<proteinExistence type="predicted"/>
<evidence type="ECO:0000256" key="1">
    <source>
        <dbReference type="SAM" id="MobiDB-lite"/>
    </source>
</evidence>
<evidence type="ECO:0000313" key="2">
    <source>
        <dbReference type="EMBL" id="EFZ37299.1"/>
    </source>
</evidence>
<feature type="region of interest" description="Disordered" evidence="1">
    <location>
        <begin position="1"/>
        <end position="39"/>
    </location>
</feature>
<evidence type="ECO:0000313" key="3">
    <source>
        <dbReference type="Proteomes" id="UP000005580"/>
    </source>
</evidence>
<protein>
    <submittedName>
        <fullName evidence="2">Uncharacterized protein</fullName>
    </submittedName>
</protein>
<sequence length="84" mass="9859">MPRGSRKDDEDDNLPQPLQRRGVLCGSRKDDEDDNLPLPLQRRGVPFGRRIDVLVPWRVKYLRWEQTIRLLGIDAPFESVKHII</sequence>
<name>E7RNK6_9BACT</name>
<dbReference type="Proteomes" id="UP000005580">
    <property type="component" value="Unassembled WGS sequence"/>
</dbReference>
<accession>E7RNK6</accession>